<organism evidence="1 2">
    <name type="scientific">Prunus persica</name>
    <name type="common">Peach</name>
    <name type="synonym">Amygdalus persica</name>
    <dbReference type="NCBI Taxonomy" id="3760"/>
    <lineage>
        <taxon>Eukaryota</taxon>
        <taxon>Viridiplantae</taxon>
        <taxon>Streptophyta</taxon>
        <taxon>Embryophyta</taxon>
        <taxon>Tracheophyta</taxon>
        <taxon>Spermatophyta</taxon>
        <taxon>Magnoliopsida</taxon>
        <taxon>eudicotyledons</taxon>
        <taxon>Gunneridae</taxon>
        <taxon>Pentapetalae</taxon>
        <taxon>rosids</taxon>
        <taxon>fabids</taxon>
        <taxon>Rosales</taxon>
        <taxon>Rosaceae</taxon>
        <taxon>Amygdaloideae</taxon>
        <taxon>Amygdaleae</taxon>
        <taxon>Prunus</taxon>
    </lineage>
</organism>
<evidence type="ECO:0000313" key="1">
    <source>
        <dbReference type="EMBL" id="ONH90436.1"/>
    </source>
</evidence>
<dbReference type="AlphaFoldDB" id="A0A251MTK9"/>
<proteinExistence type="predicted"/>
<dbReference type="Proteomes" id="UP000006882">
    <property type="component" value="Chromosome G8"/>
</dbReference>
<reference evidence="1 2" key="1">
    <citation type="journal article" date="2013" name="Nat. Genet.">
        <title>The high-quality draft genome of peach (Prunus persica) identifies unique patterns of genetic diversity, domestication and genome evolution.</title>
        <authorList>
            <consortium name="International Peach Genome Initiative"/>
            <person name="Verde I."/>
            <person name="Abbott A.G."/>
            <person name="Scalabrin S."/>
            <person name="Jung S."/>
            <person name="Shu S."/>
            <person name="Marroni F."/>
            <person name="Zhebentyayeva T."/>
            <person name="Dettori M.T."/>
            <person name="Grimwood J."/>
            <person name="Cattonaro F."/>
            <person name="Zuccolo A."/>
            <person name="Rossini L."/>
            <person name="Jenkins J."/>
            <person name="Vendramin E."/>
            <person name="Meisel L.A."/>
            <person name="Decroocq V."/>
            <person name="Sosinski B."/>
            <person name="Prochnik S."/>
            <person name="Mitros T."/>
            <person name="Policriti A."/>
            <person name="Cipriani G."/>
            <person name="Dondini L."/>
            <person name="Ficklin S."/>
            <person name="Goodstein D.M."/>
            <person name="Xuan P."/>
            <person name="Del Fabbro C."/>
            <person name="Aramini V."/>
            <person name="Copetti D."/>
            <person name="Gonzalez S."/>
            <person name="Horner D.S."/>
            <person name="Falchi R."/>
            <person name="Lucas S."/>
            <person name="Mica E."/>
            <person name="Maldonado J."/>
            <person name="Lazzari B."/>
            <person name="Bielenberg D."/>
            <person name="Pirona R."/>
            <person name="Miculan M."/>
            <person name="Barakat A."/>
            <person name="Testolin R."/>
            <person name="Stella A."/>
            <person name="Tartarini S."/>
            <person name="Tonutti P."/>
            <person name="Arus P."/>
            <person name="Orellana A."/>
            <person name="Wells C."/>
            <person name="Main D."/>
            <person name="Vizzotto G."/>
            <person name="Silva H."/>
            <person name="Salamini F."/>
            <person name="Schmutz J."/>
            <person name="Morgante M."/>
            <person name="Rokhsar D.S."/>
        </authorList>
    </citation>
    <scope>NUCLEOTIDE SEQUENCE [LARGE SCALE GENOMIC DNA]</scope>
    <source>
        <strain evidence="2">cv. Nemared</strain>
    </source>
</reference>
<accession>A0A251MTK9</accession>
<protein>
    <submittedName>
        <fullName evidence="1">Uncharacterized protein</fullName>
    </submittedName>
</protein>
<keyword evidence="2" id="KW-1185">Reference proteome</keyword>
<dbReference type="Gramene" id="ONH90436">
    <property type="protein sequence ID" value="ONH90436"/>
    <property type="gene ID" value="PRUPE_8G053600"/>
</dbReference>
<dbReference type="EMBL" id="CM007658">
    <property type="protein sequence ID" value="ONH90436.1"/>
    <property type="molecule type" value="Genomic_DNA"/>
</dbReference>
<evidence type="ECO:0000313" key="2">
    <source>
        <dbReference type="Proteomes" id="UP000006882"/>
    </source>
</evidence>
<sequence>MNLLCERMVLFTLNNNNNSELDLKTSNHFVSLPPKKSGGCFSGKKNDELLQLHLRTRHTWNFLPPCHLPSSTHCHS</sequence>
<name>A0A251MTK9_PRUPE</name>
<gene>
    <name evidence="1" type="ORF">PRUPE_8G053600</name>
</gene>